<accession>A0A2P2PH78</accession>
<proteinExistence type="predicted"/>
<evidence type="ECO:0000313" key="1">
    <source>
        <dbReference type="EMBL" id="MBX54009.1"/>
    </source>
</evidence>
<name>A0A2P2PH78_RHIMU</name>
<protein>
    <submittedName>
        <fullName evidence="1">Uncharacterized protein</fullName>
    </submittedName>
</protein>
<reference evidence="1" key="1">
    <citation type="submission" date="2018-02" db="EMBL/GenBank/DDBJ databases">
        <title>Rhizophora mucronata_Transcriptome.</title>
        <authorList>
            <person name="Meera S.P."/>
            <person name="Sreeshan A."/>
            <person name="Augustine A."/>
        </authorList>
    </citation>
    <scope>NUCLEOTIDE SEQUENCE</scope>
    <source>
        <tissue evidence="1">Leaf</tissue>
    </source>
</reference>
<sequence length="15" mass="1819">MERRGGTFPNERQQL</sequence>
<dbReference type="EMBL" id="GGEC01073525">
    <property type="protein sequence ID" value="MBX54009.1"/>
    <property type="molecule type" value="Transcribed_RNA"/>
</dbReference>
<organism evidence="1">
    <name type="scientific">Rhizophora mucronata</name>
    <name type="common">Asiatic mangrove</name>
    <dbReference type="NCBI Taxonomy" id="61149"/>
    <lineage>
        <taxon>Eukaryota</taxon>
        <taxon>Viridiplantae</taxon>
        <taxon>Streptophyta</taxon>
        <taxon>Embryophyta</taxon>
        <taxon>Tracheophyta</taxon>
        <taxon>Spermatophyta</taxon>
        <taxon>Magnoliopsida</taxon>
        <taxon>eudicotyledons</taxon>
        <taxon>Gunneridae</taxon>
        <taxon>Pentapetalae</taxon>
        <taxon>rosids</taxon>
        <taxon>fabids</taxon>
        <taxon>Malpighiales</taxon>
        <taxon>Rhizophoraceae</taxon>
        <taxon>Rhizophora</taxon>
    </lineage>
</organism>